<dbReference type="KEGG" id="teq:TEQUI_1471"/>
<evidence type="ECO:0000313" key="3">
    <source>
        <dbReference type="Proteomes" id="UP000007472"/>
    </source>
</evidence>
<keyword evidence="1" id="KW-1133">Transmembrane helix</keyword>
<reference evidence="2 3" key="1">
    <citation type="journal article" date="2011" name="J. Bacteriol.">
        <title>Genome sequence of Taylorella equigenitalis MCE9, the causative agent of contagious equine metritis.</title>
        <authorList>
            <person name="Hebert L."/>
            <person name="Moumen B."/>
            <person name="Duquesne F."/>
            <person name="Breuil M.F."/>
            <person name="Laugier C."/>
            <person name="Batto J.M."/>
            <person name="Renault P."/>
            <person name="Petry S."/>
        </authorList>
    </citation>
    <scope>NUCLEOTIDE SEQUENCE [LARGE SCALE GENOMIC DNA]</scope>
    <source>
        <strain evidence="2 3">MCE9</strain>
    </source>
</reference>
<dbReference type="AlphaFoldDB" id="A0A654KJ70"/>
<organism evidence="2 3">
    <name type="scientific">Taylorella equigenitalis (strain MCE9)</name>
    <dbReference type="NCBI Taxonomy" id="937774"/>
    <lineage>
        <taxon>Bacteria</taxon>
        <taxon>Pseudomonadati</taxon>
        <taxon>Pseudomonadota</taxon>
        <taxon>Betaproteobacteria</taxon>
        <taxon>Burkholderiales</taxon>
        <taxon>Alcaligenaceae</taxon>
        <taxon>Taylorella</taxon>
    </lineage>
</organism>
<proteinExistence type="predicted"/>
<accession>A0A654KJ70</accession>
<protein>
    <submittedName>
        <fullName evidence="2">Uncharacterized protein</fullName>
    </submittedName>
</protein>
<evidence type="ECO:0000313" key="2">
    <source>
        <dbReference type="EMBL" id="ADU92384.1"/>
    </source>
</evidence>
<gene>
    <name evidence="2" type="ordered locus">TEQUI_1471</name>
</gene>
<feature type="transmembrane region" description="Helical" evidence="1">
    <location>
        <begin position="7"/>
        <end position="34"/>
    </location>
</feature>
<dbReference type="Proteomes" id="UP000007472">
    <property type="component" value="Chromosome"/>
</dbReference>
<sequence>MNNYYEYLILILDNFFLTLISLFFILFLVTLLLFRFRLLVAFLTSIIFSIFASAAIQILALTGIDPVKNITRAYLSDNGGHTEGVFYKSAPSGTTINDRVIDDYYIIYKTEDGQIIDTKTLEINLDPQKRNLFTIYNVRYLKLDPTVFEIF</sequence>
<dbReference type="EMBL" id="CP002456">
    <property type="protein sequence ID" value="ADU92384.1"/>
    <property type="molecule type" value="Genomic_DNA"/>
</dbReference>
<keyword evidence="1" id="KW-0812">Transmembrane</keyword>
<evidence type="ECO:0000256" key="1">
    <source>
        <dbReference type="SAM" id="Phobius"/>
    </source>
</evidence>
<name>A0A654KJ70_TAYEM</name>
<keyword evidence="1" id="KW-0472">Membrane</keyword>
<feature type="transmembrane region" description="Helical" evidence="1">
    <location>
        <begin position="40"/>
        <end position="62"/>
    </location>
</feature>